<comment type="caution">
    <text evidence="2">The sequence shown here is derived from an EMBL/GenBank/DDBJ whole genome shotgun (WGS) entry which is preliminary data.</text>
</comment>
<feature type="transmembrane region" description="Helical" evidence="1">
    <location>
        <begin position="83"/>
        <end position="103"/>
    </location>
</feature>
<evidence type="ECO:0008006" key="4">
    <source>
        <dbReference type="Google" id="ProtNLM"/>
    </source>
</evidence>
<feature type="transmembrane region" description="Helical" evidence="1">
    <location>
        <begin position="115"/>
        <end position="135"/>
    </location>
</feature>
<keyword evidence="3" id="KW-1185">Reference proteome</keyword>
<feature type="transmembrane region" description="Helical" evidence="1">
    <location>
        <begin position="155"/>
        <end position="181"/>
    </location>
</feature>
<evidence type="ECO:0000313" key="2">
    <source>
        <dbReference type="EMBL" id="TKR69660.1"/>
    </source>
</evidence>
<reference evidence="2 3" key="1">
    <citation type="journal article" date="2015" name="Genome Biol.">
        <title>Comparative genomics of Steinernema reveals deeply conserved gene regulatory networks.</title>
        <authorList>
            <person name="Dillman A.R."/>
            <person name="Macchietto M."/>
            <person name="Porter C.F."/>
            <person name="Rogers A."/>
            <person name="Williams B."/>
            <person name="Antoshechkin I."/>
            <person name="Lee M.M."/>
            <person name="Goodwin Z."/>
            <person name="Lu X."/>
            <person name="Lewis E.E."/>
            <person name="Goodrich-Blair H."/>
            <person name="Stock S.P."/>
            <person name="Adams B.J."/>
            <person name="Sternberg P.W."/>
            <person name="Mortazavi A."/>
        </authorList>
    </citation>
    <scope>NUCLEOTIDE SEQUENCE [LARGE SCALE GENOMIC DNA]</scope>
    <source>
        <strain evidence="2 3">ALL</strain>
    </source>
</reference>
<feature type="transmembrane region" description="Helical" evidence="1">
    <location>
        <begin position="6"/>
        <end position="27"/>
    </location>
</feature>
<proteinExistence type="predicted"/>
<dbReference type="Proteomes" id="UP000298663">
    <property type="component" value="Unassembled WGS sequence"/>
</dbReference>
<dbReference type="Gene3D" id="1.20.1070.10">
    <property type="entry name" value="Rhodopsin 7-helix transmembrane proteins"/>
    <property type="match status" value="1"/>
</dbReference>
<accession>A0A4U5MJT6</accession>
<reference evidence="2 3" key="2">
    <citation type="journal article" date="2019" name="G3 (Bethesda)">
        <title>Hybrid Assembly of the Genome of the Entomopathogenic Nematode Steinernema carpocapsae Identifies the X-Chromosome.</title>
        <authorList>
            <person name="Serra L."/>
            <person name="Macchietto M."/>
            <person name="Macias-Munoz A."/>
            <person name="McGill C.J."/>
            <person name="Rodriguez I.M."/>
            <person name="Rodriguez B."/>
            <person name="Murad R."/>
            <person name="Mortazavi A."/>
        </authorList>
    </citation>
    <scope>NUCLEOTIDE SEQUENCE [LARGE SCALE GENOMIC DNA]</scope>
    <source>
        <strain evidence="2 3">ALL</strain>
    </source>
</reference>
<gene>
    <name evidence="2" type="ORF">L596_021791</name>
</gene>
<evidence type="ECO:0000313" key="3">
    <source>
        <dbReference type="Proteomes" id="UP000298663"/>
    </source>
</evidence>
<dbReference type="EMBL" id="AZBU02000007">
    <property type="protein sequence ID" value="TKR69660.1"/>
    <property type="molecule type" value="Genomic_DNA"/>
</dbReference>
<feature type="transmembrane region" description="Helical" evidence="1">
    <location>
        <begin position="202"/>
        <end position="223"/>
    </location>
</feature>
<keyword evidence="1" id="KW-0472">Membrane</keyword>
<keyword evidence="1" id="KW-1133">Transmembrane helix</keyword>
<evidence type="ECO:0000256" key="1">
    <source>
        <dbReference type="SAM" id="Phobius"/>
    </source>
</evidence>
<feature type="transmembrane region" description="Helical" evidence="1">
    <location>
        <begin position="243"/>
        <end position="261"/>
    </location>
</feature>
<dbReference type="SUPFAM" id="SSF81321">
    <property type="entry name" value="Family A G protein-coupled receptor-like"/>
    <property type="match status" value="1"/>
</dbReference>
<keyword evidence="1" id="KW-0812">Transmembrane</keyword>
<feature type="transmembrane region" description="Helical" evidence="1">
    <location>
        <begin position="39"/>
        <end position="63"/>
    </location>
</feature>
<dbReference type="AlphaFoldDB" id="A0A4U5MJT6"/>
<organism evidence="2 3">
    <name type="scientific">Steinernema carpocapsae</name>
    <name type="common">Entomopathogenic nematode</name>
    <dbReference type="NCBI Taxonomy" id="34508"/>
    <lineage>
        <taxon>Eukaryota</taxon>
        <taxon>Metazoa</taxon>
        <taxon>Ecdysozoa</taxon>
        <taxon>Nematoda</taxon>
        <taxon>Chromadorea</taxon>
        <taxon>Rhabditida</taxon>
        <taxon>Tylenchina</taxon>
        <taxon>Panagrolaimomorpha</taxon>
        <taxon>Strongyloidoidea</taxon>
        <taxon>Steinernematidae</taxon>
        <taxon>Steinernema</taxon>
    </lineage>
</organism>
<name>A0A4U5MJT6_STECR</name>
<protein>
    <recommendedName>
        <fullName evidence="4">G-protein coupled receptors family 1 profile domain-containing protein</fullName>
    </recommendedName>
</protein>
<sequence>MLLLGFTYISLTFFFLILNFLLLYVCIKDQKCQNQTYRIIKNIFLVNILQLVPLFLGGCATFFDMTLPGTVDKVFGNLLQSAWVLYIGLTLTLSCDRLLILMFSSKAYLAKHCNIIFLTISWLFFLIMVIIQSFPGCSYTHRNLYSWVSEEQPCAIFIANIEGYFDPLSFTLIFIIYLASMGHLIKLRMTSTSGLTSLKKEFLVLIASSVSFFFEFLFVVWTFWIAPLIGEDDFIGVSQDVCWIMDCGVFALVTLAINNGMRKKLKGLFKTMYVVRVTSVLNK</sequence>